<reference evidence="2 3" key="1">
    <citation type="journal article" date="2014" name="BMC Genomics">
        <title>Genome sequencing of four Aureobasidium pullulans varieties: biotechnological potential, stress tolerance, and description of new species.</title>
        <authorList>
            <person name="Gostin Ar C."/>
            <person name="Ohm R.A."/>
            <person name="Kogej T."/>
            <person name="Sonjak S."/>
            <person name="Turk M."/>
            <person name="Zajc J."/>
            <person name="Zalar P."/>
            <person name="Grube M."/>
            <person name="Sun H."/>
            <person name="Han J."/>
            <person name="Sharma A."/>
            <person name="Chiniquy J."/>
            <person name="Ngan C.Y."/>
            <person name="Lipzen A."/>
            <person name="Barry K."/>
            <person name="Grigoriev I.V."/>
            <person name="Gunde-Cimerman N."/>
        </authorList>
    </citation>
    <scope>NUCLEOTIDE SEQUENCE [LARGE SCALE GENOMIC DNA]</scope>
    <source>
        <strain evidence="2 3">EXF-2481</strain>
    </source>
</reference>
<dbReference type="HOGENOM" id="CLU_1224529_0_0_1"/>
<name>A0A074YD94_AURSE</name>
<gene>
    <name evidence="2" type="ORF">AUEXF2481DRAFT_4725</name>
</gene>
<keyword evidence="3" id="KW-1185">Reference proteome</keyword>
<accession>A0A074YD94</accession>
<dbReference type="AlphaFoldDB" id="A0A074YD94"/>
<dbReference type="OrthoDB" id="3920582at2759"/>
<dbReference type="InParanoid" id="A0A074YD94"/>
<evidence type="ECO:0000256" key="1">
    <source>
        <dbReference type="SAM" id="MobiDB-lite"/>
    </source>
</evidence>
<protein>
    <submittedName>
        <fullName evidence="2">Uncharacterized protein</fullName>
    </submittedName>
</protein>
<dbReference type="GeneID" id="25368274"/>
<dbReference type="EMBL" id="KL584758">
    <property type="protein sequence ID" value="KEQ95768.1"/>
    <property type="molecule type" value="Genomic_DNA"/>
</dbReference>
<feature type="compositionally biased region" description="Low complexity" evidence="1">
    <location>
        <begin position="216"/>
        <end position="227"/>
    </location>
</feature>
<sequence>MAPNITLQRAHSPSSARRRQFLLPAILRHIQETRNESNMITNFINNSASMSSSLDLSDLSDALDSPVSSDKHRKPANTRGVRFNSKVSVVEIPAPDQIQAHRVSFSDEVVDIETAESALPSPSSSPPRKRVRFGCLKKNVRKHFSHTPIYKMKIFDAISPLMTSKKRVRFGCMKGEVPTITHMHDEVNELLADESATFKREKRRGSTSTDDDEMSEMASSSEGPGLD</sequence>
<dbReference type="Proteomes" id="UP000030641">
    <property type="component" value="Unassembled WGS sequence"/>
</dbReference>
<proteinExistence type="predicted"/>
<evidence type="ECO:0000313" key="2">
    <source>
        <dbReference type="EMBL" id="KEQ95768.1"/>
    </source>
</evidence>
<organism evidence="2 3">
    <name type="scientific">Aureobasidium subglaciale (strain EXF-2481)</name>
    <name type="common">Aureobasidium pullulans var. subglaciale</name>
    <dbReference type="NCBI Taxonomy" id="1043005"/>
    <lineage>
        <taxon>Eukaryota</taxon>
        <taxon>Fungi</taxon>
        <taxon>Dikarya</taxon>
        <taxon>Ascomycota</taxon>
        <taxon>Pezizomycotina</taxon>
        <taxon>Dothideomycetes</taxon>
        <taxon>Dothideomycetidae</taxon>
        <taxon>Dothideales</taxon>
        <taxon>Saccotheciaceae</taxon>
        <taxon>Aureobasidium</taxon>
    </lineage>
</organism>
<evidence type="ECO:0000313" key="3">
    <source>
        <dbReference type="Proteomes" id="UP000030641"/>
    </source>
</evidence>
<dbReference type="RefSeq" id="XP_013344080.1">
    <property type="nucleotide sequence ID" value="XM_013488626.1"/>
</dbReference>
<feature type="region of interest" description="Disordered" evidence="1">
    <location>
        <begin position="192"/>
        <end position="227"/>
    </location>
</feature>